<evidence type="ECO:0000256" key="2">
    <source>
        <dbReference type="ARBA" id="ARBA00022438"/>
    </source>
</evidence>
<gene>
    <name evidence="7" type="ORF">VLY81_03910</name>
</gene>
<keyword evidence="4" id="KW-0479">Metal-binding</keyword>
<evidence type="ECO:0000256" key="4">
    <source>
        <dbReference type="ARBA" id="ARBA00022723"/>
    </source>
</evidence>
<keyword evidence="3" id="KW-0645">Protease</keyword>
<name>A0ABZ1BS31_9FIRM</name>
<dbReference type="InterPro" id="IPR008007">
    <property type="entry name" value="Peptidase_M42"/>
</dbReference>
<dbReference type="Proteomes" id="UP001333102">
    <property type="component" value="Chromosome"/>
</dbReference>
<dbReference type="InterPro" id="IPR051464">
    <property type="entry name" value="Peptidase_M42_aminopept"/>
</dbReference>
<dbReference type="Pfam" id="PF05343">
    <property type="entry name" value="Peptidase_M42"/>
    <property type="match status" value="1"/>
</dbReference>
<comment type="similarity">
    <text evidence="1 6">Belongs to the peptidase M42 family.</text>
</comment>
<evidence type="ECO:0000313" key="7">
    <source>
        <dbReference type="EMBL" id="WRP15320.1"/>
    </source>
</evidence>
<evidence type="ECO:0000256" key="3">
    <source>
        <dbReference type="ARBA" id="ARBA00022670"/>
    </source>
</evidence>
<dbReference type="SUPFAM" id="SSF53187">
    <property type="entry name" value="Zn-dependent exopeptidases"/>
    <property type="match status" value="1"/>
</dbReference>
<dbReference type="RefSeq" id="WP_324669721.1">
    <property type="nucleotide sequence ID" value="NZ_CP141614.1"/>
</dbReference>
<organism evidence="7 8">
    <name type="scientific">Geochorda subterranea</name>
    <dbReference type="NCBI Taxonomy" id="3109564"/>
    <lineage>
        <taxon>Bacteria</taxon>
        <taxon>Bacillati</taxon>
        <taxon>Bacillota</taxon>
        <taxon>Limnochordia</taxon>
        <taxon>Limnochordales</taxon>
        <taxon>Geochordaceae</taxon>
        <taxon>Geochorda</taxon>
    </lineage>
</organism>
<dbReference type="InterPro" id="IPR023367">
    <property type="entry name" value="Peptidase_M42_dom2"/>
</dbReference>
<evidence type="ECO:0000256" key="1">
    <source>
        <dbReference type="ARBA" id="ARBA00006272"/>
    </source>
</evidence>
<keyword evidence="2" id="KW-0031">Aminopeptidase</keyword>
<dbReference type="Gene3D" id="2.40.30.40">
    <property type="entry name" value="Peptidase M42, domain 2"/>
    <property type="match status" value="1"/>
</dbReference>
<dbReference type="Gene3D" id="3.40.630.10">
    <property type="entry name" value="Zn peptidases"/>
    <property type="match status" value="1"/>
</dbReference>
<keyword evidence="8" id="KW-1185">Reference proteome</keyword>
<evidence type="ECO:0000256" key="5">
    <source>
        <dbReference type="ARBA" id="ARBA00022801"/>
    </source>
</evidence>
<evidence type="ECO:0000256" key="6">
    <source>
        <dbReference type="PIRNR" id="PIRNR001123"/>
    </source>
</evidence>
<dbReference type="PANTHER" id="PTHR32481">
    <property type="entry name" value="AMINOPEPTIDASE"/>
    <property type="match status" value="1"/>
</dbReference>
<dbReference type="SUPFAM" id="SSF101821">
    <property type="entry name" value="Aminopeptidase/glucanase lid domain"/>
    <property type="match status" value="1"/>
</dbReference>
<dbReference type="CDD" id="cd05656">
    <property type="entry name" value="M42_Frv"/>
    <property type="match status" value="1"/>
</dbReference>
<sequence length="373" mass="40510">MTLQDSRSARLLADLEHLSRAAGVSGAEDEVRRRILEKLRASVPADRVETDTMGNVMVTRRPRAGDDGPVVMLAAHMDEVGLMVSFIESDGTLRFKKVGGIDDRLLPGKAVRIGPEGVPGVIGVKPVHLQGEDERGRVEEASQLFIDIGAESREQAERVVRVGDRAVFEAQWCTVGADGVCGKALDDRVGCTALLELLRGDYPVTVVGVFTVQEEVGLRGARVAAYRVAPSMALVLEGTVCADLPGREPHEEATRLGEGAVLSVMDRSSIAHPELVRALSGLAERHGIPYQWRRTAMGANDAGEIHTSRRGVPSASVSVPCRYIHGPVALARLRDLEAVVRLVETFLRELPGTGLLQRLQEERRCEDEPWSRS</sequence>
<dbReference type="PIRSF" id="PIRSF001123">
    <property type="entry name" value="PepA_GA"/>
    <property type="match status" value="1"/>
</dbReference>
<reference evidence="8" key="1">
    <citation type="submission" date="2023-12" db="EMBL/GenBank/DDBJ databases">
        <title>Novel isolates from deep terrestrial aquifers shed light on the physiology and ecology of the class Limnochordia.</title>
        <authorList>
            <person name="Karnachuk O.V."/>
            <person name="Lukina A.P."/>
            <person name="Avakyan M.R."/>
            <person name="Kadnikov V."/>
            <person name="Begmatov S."/>
            <person name="Beletsky A.V."/>
            <person name="Mardanov A.V."/>
            <person name="Ravin N.V."/>
        </authorList>
    </citation>
    <scope>NUCLEOTIDE SEQUENCE [LARGE SCALE GENOMIC DNA]</scope>
    <source>
        <strain evidence="8">LN</strain>
    </source>
</reference>
<proteinExistence type="inferred from homology"/>
<accession>A0ABZ1BS31</accession>
<dbReference type="PANTHER" id="PTHR32481:SF0">
    <property type="entry name" value="AMINOPEPTIDASE YPDE-RELATED"/>
    <property type="match status" value="1"/>
</dbReference>
<evidence type="ECO:0000313" key="8">
    <source>
        <dbReference type="Proteomes" id="UP001333102"/>
    </source>
</evidence>
<protein>
    <submittedName>
        <fullName evidence="7">M42 family metallopeptidase</fullName>
    </submittedName>
</protein>
<keyword evidence="5" id="KW-0378">Hydrolase</keyword>
<dbReference type="EMBL" id="CP141614">
    <property type="protein sequence ID" value="WRP15320.1"/>
    <property type="molecule type" value="Genomic_DNA"/>
</dbReference>